<gene>
    <name evidence="2" type="ordered locus">Mmwyl1_0984</name>
</gene>
<dbReference type="HOGENOM" id="CLU_139723_0_0_6"/>
<accession>A6VTY6</accession>
<keyword evidence="1" id="KW-0472">Membrane</keyword>
<dbReference type="STRING" id="400668.Mmwyl1_0984"/>
<proteinExistence type="predicted"/>
<dbReference type="EMBL" id="CP000749">
    <property type="protein sequence ID" value="ABR69915.1"/>
    <property type="molecule type" value="Genomic_DNA"/>
</dbReference>
<keyword evidence="1" id="KW-0812">Transmembrane</keyword>
<feature type="transmembrane region" description="Helical" evidence="1">
    <location>
        <begin position="93"/>
        <end position="116"/>
    </location>
</feature>
<evidence type="ECO:0000256" key="1">
    <source>
        <dbReference type="SAM" id="Phobius"/>
    </source>
</evidence>
<feature type="transmembrane region" description="Helical" evidence="1">
    <location>
        <begin position="128"/>
        <end position="145"/>
    </location>
</feature>
<protein>
    <submittedName>
        <fullName evidence="2">Uncharacterized protein</fullName>
    </submittedName>
</protein>
<keyword evidence="1" id="KW-1133">Transmembrane helix</keyword>
<feature type="transmembrane region" description="Helical" evidence="1">
    <location>
        <begin position="23"/>
        <end position="43"/>
    </location>
</feature>
<reference evidence="2" key="1">
    <citation type="submission" date="2007-06" db="EMBL/GenBank/DDBJ databases">
        <title>Complete sequence of Marinomonas sp. MWYL1.</title>
        <authorList>
            <consortium name="US DOE Joint Genome Institute"/>
            <person name="Copeland A."/>
            <person name="Lucas S."/>
            <person name="Lapidus A."/>
            <person name="Barry K."/>
            <person name="Glavina del Rio T."/>
            <person name="Dalin E."/>
            <person name="Tice H."/>
            <person name="Pitluck S."/>
            <person name="Kiss H."/>
            <person name="Brettin T."/>
            <person name="Bruce D."/>
            <person name="Detter J.C."/>
            <person name="Han C."/>
            <person name="Schmutz J."/>
            <person name="Larimer F."/>
            <person name="Land M."/>
            <person name="Hauser L."/>
            <person name="Kyrpides N."/>
            <person name="Kim E."/>
            <person name="Johnston A.W.B."/>
            <person name="Todd J.D."/>
            <person name="Rogers R."/>
            <person name="Wexler M."/>
            <person name="Bond P.L."/>
            <person name="Li Y."/>
            <person name="Richardson P."/>
        </authorList>
    </citation>
    <scope>NUCLEOTIDE SEQUENCE [LARGE SCALE GENOMIC DNA]</scope>
    <source>
        <strain evidence="2">MWYL1</strain>
    </source>
</reference>
<sequence length="160" mass="18594">MRLSHCGFIEKIINEIHQHQGRVMGIVILPLFLFWVICFLFSLRIGYVLLKEEKLFVYKILPTIAAILLAIMYKTHTINQFEGKESLWAFEIIFFFLFNLDAALLYCAALLAYFFLKKRIKNPSIKSLIFIIALSISLGTLLGSFSSESFMEKHNIEQTY</sequence>
<dbReference type="KEGG" id="mmw:Mmwyl1_0984"/>
<evidence type="ECO:0000313" key="2">
    <source>
        <dbReference type="EMBL" id="ABR69915.1"/>
    </source>
</evidence>
<name>A6VTY6_MARMS</name>
<dbReference type="AlphaFoldDB" id="A6VTY6"/>
<organism evidence="2">
    <name type="scientific">Marinomonas sp. (strain MWYL1)</name>
    <dbReference type="NCBI Taxonomy" id="400668"/>
    <lineage>
        <taxon>Bacteria</taxon>
        <taxon>Pseudomonadati</taxon>
        <taxon>Pseudomonadota</taxon>
        <taxon>Gammaproteobacteria</taxon>
        <taxon>Oceanospirillales</taxon>
        <taxon>Oceanospirillaceae</taxon>
        <taxon>Marinomonas</taxon>
    </lineage>
</organism>
<feature type="transmembrane region" description="Helical" evidence="1">
    <location>
        <begin position="55"/>
        <end position="73"/>
    </location>
</feature>
<dbReference type="eggNOG" id="ENOG5033FUG">
    <property type="taxonomic scope" value="Bacteria"/>
</dbReference>